<dbReference type="Proteomes" id="UP000274131">
    <property type="component" value="Unassembled WGS sequence"/>
</dbReference>
<gene>
    <name evidence="1" type="ORF">EVEC_LOCUS5730</name>
</gene>
<reference evidence="1 2" key="2">
    <citation type="submission" date="2018-10" db="EMBL/GenBank/DDBJ databases">
        <authorList>
            <consortium name="Pathogen Informatics"/>
        </authorList>
    </citation>
    <scope>NUCLEOTIDE SEQUENCE [LARGE SCALE GENOMIC DNA]</scope>
</reference>
<keyword evidence="2" id="KW-1185">Reference proteome</keyword>
<evidence type="ECO:0000313" key="3">
    <source>
        <dbReference type="WBParaSite" id="EVEC_0000611901-mRNA-1"/>
    </source>
</evidence>
<reference evidence="3" key="1">
    <citation type="submission" date="2017-02" db="UniProtKB">
        <authorList>
            <consortium name="WormBaseParasite"/>
        </authorList>
    </citation>
    <scope>IDENTIFICATION</scope>
</reference>
<dbReference type="WBParaSite" id="EVEC_0000611901-mRNA-1">
    <property type="protein sequence ID" value="EVEC_0000611901-mRNA-1"/>
    <property type="gene ID" value="EVEC_0000611901"/>
</dbReference>
<accession>A0A0N4V761</accession>
<proteinExistence type="predicted"/>
<evidence type="ECO:0000313" key="1">
    <source>
        <dbReference type="EMBL" id="VDD90979.1"/>
    </source>
</evidence>
<dbReference type="EMBL" id="UXUI01008248">
    <property type="protein sequence ID" value="VDD90979.1"/>
    <property type="molecule type" value="Genomic_DNA"/>
</dbReference>
<protein>
    <submittedName>
        <fullName evidence="3">KRR-R motif-containing protein 1</fullName>
    </submittedName>
</protein>
<sequence>MKIRSPRPYLKCSLKFDWHIPNDKDSTEVLQYLSNWLVEKGFKRKAKLKSWNPREKNVEKSDVKKVEVEIQTPSCSLKDLASGSCDPEDSATKLVQQNVPKVASIGLRSVLRGMDKDLFSIVFFDLGVIQPSAVGTCLGLYALNCSKTKVYVLRNMSESLKKPLNMGRINALGISTGYEDAGLFNLVDTLLTPVERANSRKKEKRKNVLQPVEAFVPVGKKKVRRNRRKKKVVLSFG</sequence>
<evidence type="ECO:0000313" key="2">
    <source>
        <dbReference type="Proteomes" id="UP000274131"/>
    </source>
</evidence>
<name>A0A0N4V761_ENTVE</name>
<dbReference type="OrthoDB" id="5823091at2759"/>
<dbReference type="AlphaFoldDB" id="A0A0N4V761"/>
<organism evidence="3">
    <name type="scientific">Enterobius vermicularis</name>
    <name type="common">Human pinworm</name>
    <dbReference type="NCBI Taxonomy" id="51028"/>
    <lineage>
        <taxon>Eukaryota</taxon>
        <taxon>Metazoa</taxon>
        <taxon>Ecdysozoa</taxon>
        <taxon>Nematoda</taxon>
        <taxon>Chromadorea</taxon>
        <taxon>Rhabditida</taxon>
        <taxon>Spirurina</taxon>
        <taxon>Oxyuridomorpha</taxon>
        <taxon>Oxyuroidea</taxon>
        <taxon>Oxyuridae</taxon>
        <taxon>Enterobius</taxon>
    </lineage>
</organism>